<dbReference type="AlphaFoldDB" id="A0A284VJR7"/>
<dbReference type="Gene3D" id="2.60.40.10">
    <property type="entry name" value="Immunoglobulins"/>
    <property type="match status" value="2"/>
</dbReference>
<reference evidence="3" key="1">
    <citation type="submission" date="2017-06" db="EMBL/GenBank/DDBJ databases">
        <authorList>
            <person name="Cremers G."/>
        </authorList>
    </citation>
    <scope>NUCLEOTIDE SEQUENCE [LARGE SCALE GENOMIC DNA]</scope>
</reference>
<sequence>MKTKNIIFMIIIVFALQGLVIALIPPPPVDQRIGVYDSNFANFTEYKCRGCHTAGVPDDHHSLVPTGEYQCTNCHPVLPNGSGITMVRNCMQCHDTTFNGMVVPRPHHETKDAQDRHCSRCHGNLVNDYDDNHIIRDGPPSSMTPDTKYRAINTTSGRKWGGCEACHEQNTTLEPPISFNNKTHHRLGSLSGFNPQNSSKCAVCHGNHSSPYGSDYIRYCEQCHGFESLHSIQYDFTNTSGQKGYGHIGDGNFDCNGCHASYIAGEVAPGASVITPVINNLSTSKVYAEAVTVLTINGTNFVTTFDGVMHTSVVIVTDGINSTTLTPDSITPSQMVVTMPALIQEELYGVYALKNGSVKSNKLPLVSTPLVKVSFANKIGTTITINGSGFGLSYDPLYSDWYNVTIKNGDISRNISITNWSETMVVVTSTDAASGDIATVNSINGANSTTVTDG</sequence>
<feature type="domain" description="IPT/TIG" evidence="1">
    <location>
        <begin position="276"/>
        <end position="356"/>
    </location>
</feature>
<protein>
    <submittedName>
        <fullName evidence="2">Putative Cytochrome c</fullName>
    </submittedName>
</protein>
<accession>A0A284VJR7</accession>
<dbReference type="SUPFAM" id="SSF48695">
    <property type="entry name" value="Multiheme cytochromes"/>
    <property type="match status" value="1"/>
</dbReference>
<dbReference type="EMBL" id="FZMP01000024">
    <property type="protein sequence ID" value="SNQ59505.1"/>
    <property type="molecule type" value="Genomic_DNA"/>
</dbReference>
<gene>
    <name evidence="2" type="ORF">MNV_120072</name>
</gene>
<dbReference type="InterPro" id="IPR002909">
    <property type="entry name" value="IPT_dom"/>
</dbReference>
<dbReference type="Proteomes" id="UP000218615">
    <property type="component" value="Unassembled WGS sequence"/>
</dbReference>
<evidence type="ECO:0000259" key="1">
    <source>
        <dbReference type="Pfam" id="PF01833"/>
    </source>
</evidence>
<name>A0A284VJR7_9EURY</name>
<dbReference type="Pfam" id="PF01833">
    <property type="entry name" value="TIG"/>
    <property type="match status" value="2"/>
</dbReference>
<evidence type="ECO:0000313" key="2">
    <source>
        <dbReference type="EMBL" id="SNQ59505.1"/>
    </source>
</evidence>
<dbReference type="InterPro" id="IPR036280">
    <property type="entry name" value="Multihaem_cyt_sf"/>
</dbReference>
<dbReference type="InterPro" id="IPR013783">
    <property type="entry name" value="Ig-like_fold"/>
</dbReference>
<keyword evidence="3" id="KW-1185">Reference proteome</keyword>
<feature type="domain" description="IPT/TIG" evidence="1">
    <location>
        <begin position="373"/>
        <end position="445"/>
    </location>
</feature>
<organism evidence="2 3">
    <name type="scientific">Candidatus Methanoperedens nitratireducens</name>
    <dbReference type="NCBI Taxonomy" id="1392998"/>
    <lineage>
        <taxon>Archaea</taxon>
        <taxon>Methanobacteriati</taxon>
        <taxon>Methanobacteriota</taxon>
        <taxon>Stenosarchaea group</taxon>
        <taxon>Methanomicrobia</taxon>
        <taxon>Methanosarcinales</taxon>
        <taxon>ANME-2 cluster</taxon>
        <taxon>Candidatus Methanoperedentaceae</taxon>
        <taxon>Candidatus Methanoperedens</taxon>
    </lineage>
</organism>
<proteinExistence type="predicted"/>
<evidence type="ECO:0000313" key="3">
    <source>
        <dbReference type="Proteomes" id="UP000218615"/>
    </source>
</evidence>